<dbReference type="AlphaFoldDB" id="A0A318Z240"/>
<evidence type="ECO:0000313" key="3">
    <source>
        <dbReference type="Proteomes" id="UP000248349"/>
    </source>
</evidence>
<feature type="region of interest" description="Disordered" evidence="1">
    <location>
        <begin position="104"/>
        <end position="199"/>
    </location>
</feature>
<evidence type="ECO:0000256" key="1">
    <source>
        <dbReference type="SAM" id="MobiDB-lite"/>
    </source>
</evidence>
<dbReference type="EMBL" id="KZ821269">
    <property type="protein sequence ID" value="PYH41126.1"/>
    <property type="molecule type" value="Genomic_DNA"/>
</dbReference>
<evidence type="ECO:0000313" key="2">
    <source>
        <dbReference type="EMBL" id="PYH41126.1"/>
    </source>
</evidence>
<name>A0A318Z240_9EURO</name>
<protein>
    <submittedName>
        <fullName evidence="2">Uncharacterized protein</fullName>
    </submittedName>
</protein>
<gene>
    <name evidence="2" type="ORF">BP01DRAFT_186141</name>
</gene>
<keyword evidence="3" id="KW-1185">Reference proteome</keyword>
<dbReference type="GeneID" id="37072132"/>
<organism evidence="2 3">
    <name type="scientific">Aspergillus saccharolyticus JOP 1030-1</name>
    <dbReference type="NCBI Taxonomy" id="1450539"/>
    <lineage>
        <taxon>Eukaryota</taxon>
        <taxon>Fungi</taxon>
        <taxon>Dikarya</taxon>
        <taxon>Ascomycota</taxon>
        <taxon>Pezizomycotina</taxon>
        <taxon>Eurotiomycetes</taxon>
        <taxon>Eurotiomycetidae</taxon>
        <taxon>Eurotiales</taxon>
        <taxon>Aspergillaceae</taxon>
        <taxon>Aspergillus</taxon>
        <taxon>Aspergillus subgen. Circumdati</taxon>
    </lineage>
</organism>
<feature type="compositionally biased region" description="Basic and acidic residues" evidence="1">
    <location>
        <begin position="132"/>
        <end position="147"/>
    </location>
</feature>
<feature type="compositionally biased region" description="Low complexity" evidence="1">
    <location>
        <begin position="117"/>
        <end position="130"/>
    </location>
</feature>
<dbReference type="RefSeq" id="XP_025427108.1">
    <property type="nucleotide sequence ID" value="XM_025570904.1"/>
</dbReference>
<reference evidence="2 3" key="1">
    <citation type="submission" date="2016-12" db="EMBL/GenBank/DDBJ databases">
        <title>The genomes of Aspergillus section Nigri reveals drivers in fungal speciation.</title>
        <authorList>
            <consortium name="DOE Joint Genome Institute"/>
            <person name="Vesth T.C."/>
            <person name="Nybo J."/>
            <person name="Theobald S."/>
            <person name="Brandl J."/>
            <person name="Frisvad J.C."/>
            <person name="Nielsen K.F."/>
            <person name="Lyhne E.K."/>
            <person name="Kogle M.E."/>
            <person name="Kuo A."/>
            <person name="Riley R."/>
            <person name="Clum A."/>
            <person name="Nolan M."/>
            <person name="Lipzen A."/>
            <person name="Salamov A."/>
            <person name="Henrissat B."/>
            <person name="Wiebenga A."/>
            <person name="De Vries R.P."/>
            <person name="Grigoriev I.V."/>
            <person name="Mortensen U.H."/>
            <person name="Andersen M.R."/>
            <person name="Baker S.E."/>
        </authorList>
    </citation>
    <scope>NUCLEOTIDE SEQUENCE [LARGE SCALE GENOMIC DNA]</scope>
    <source>
        <strain evidence="2 3">JOP 1030-1</strain>
    </source>
</reference>
<feature type="compositionally biased region" description="Polar residues" evidence="1">
    <location>
        <begin position="166"/>
        <end position="185"/>
    </location>
</feature>
<sequence>MATLPYRNSPFTRLTHLTHRNVSWSTPRLTVSGRHLHQTDGCSSKRASKQNTGITPASCKNDVIIPDSLEKTLNAHRNANRASLVRKVPVRSRLLKIPSKSREYQLGGKLSPTVNQASSSLEAPAASSSSKCPEDVAKVPVRDESRFHKIPFNSQGSRLGGEPGHTNKQTSSPPRAPVASSTSNFPEDAAKDASGRCLW</sequence>
<feature type="region of interest" description="Disordered" evidence="1">
    <location>
        <begin position="35"/>
        <end position="55"/>
    </location>
</feature>
<feature type="compositionally biased region" description="Basic and acidic residues" evidence="1">
    <location>
        <begin position="188"/>
        <end position="199"/>
    </location>
</feature>
<accession>A0A318Z240</accession>
<dbReference type="Proteomes" id="UP000248349">
    <property type="component" value="Unassembled WGS sequence"/>
</dbReference>
<dbReference type="OrthoDB" id="273917at2759"/>
<proteinExistence type="predicted"/>